<reference evidence="2" key="1">
    <citation type="submission" date="2023-07" db="EMBL/GenBank/DDBJ databases">
        <title>Chromosome-level genome assembly of Artemia franciscana.</title>
        <authorList>
            <person name="Jo E."/>
        </authorList>
    </citation>
    <scope>NUCLEOTIDE SEQUENCE</scope>
    <source>
        <tissue evidence="2">Whole body</tissue>
    </source>
</reference>
<proteinExistence type="predicted"/>
<evidence type="ECO:0000313" key="2">
    <source>
        <dbReference type="EMBL" id="KAK2722451.1"/>
    </source>
</evidence>
<sequence length="249" mass="28271">MHIHRWTPNQSTPQPSLVAPEINPQKSLTIHGEEKQDKKKKCRNFWKMCPFCHRTFEYLEKHLMAKKGPCSRKPYGGLWTAAEVKQLHNQAKDDLEEKTRYKSYFYASQVRAAIEYSKTLHKFCDALTKMTGLYFDTSDELDWPISSTTTSQTARDSVATTFHEPAILDAPPSAQEKTSTSAIPEASSPASNRNIFSSELLSEPSQPHQEARQKNIDSDSEDIIHSKEEGSLYSPESSLHDYSDSESEP</sequence>
<evidence type="ECO:0000256" key="1">
    <source>
        <dbReference type="SAM" id="MobiDB-lite"/>
    </source>
</evidence>
<protein>
    <submittedName>
        <fullName evidence="2">Uncharacterized protein</fullName>
    </submittedName>
</protein>
<feature type="region of interest" description="Disordered" evidence="1">
    <location>
        <begin position="165"/>
        <end position="249"/>
    </location>
</feature>
<feature type="compositionally biased region" description="Basic and acidic residues" evidence="1">
    <location>
        <begin position="209"/>
        <end position="230"/>
    </location>
</feature>
<dbReference type="AlphaFoldDB" id="A0AA88I9I1"/>
<accession>A0AA88I9I1</accession>
<keyword evidence="4" id="KW-1185">Reference proteome</keyword>
<dbReference type="Proteomes" id="UP001187531">
    <property type="component" value="Unassembled WGS sequence"/>
</dbReference>
<comment type="caution">
    <text evidence="2">The sequence shown here is derived from an EMBL/GenBank/DDBJ whole genome shotgun (WGS) entry which is preliminary data.</text>
</comment>
<dbReference type="EMBL" id="JAVRJZ010000005">
    <property type="protein sequence ID" value="KAK2722492.1"/>
    <property type="molecule type" value="Genomic_DNA"/>
</dbReference>
<feature type="compositionally biased region" description="Polar residues" evidence="1">
    <location>
        <begin position="175"/>
        <end position="208"/>
    </location>
</feature>
<dbReference type="EMBL" id="JAVRJZ010000005">
    <property type="protein sequence ID" value="KAK2722451.1"/>
    <property type="molecule type" value="Genomic_DNA"/>
</dbReference>
<feature type="region of interest" description="Disordered" evidence="1">
    <location>
        <begin position="1"/>
        <end position="21"/>
    </location>
</feature>
<name>A0AA88I9I1_ARTSF</name>
<gene>
    <name evidence="2" type="ORF">QYM36_002850</name>
    <name evidence="3" type="ORF">QYM36_002887</name>
</gene>
<evidence type="ECO:0000313" key="3">
    <source>
        <dbReference type="EMBL" id="KAK2722492.1"/>
    </source>
</evidence>
<evidence type="ECO:0000313" key="4">
    <source>
        <dbReference type="Proteomes" id="UP001187531"/>
    </source>
</evidence>
<organism evidence="2 4">
    <name type="scientific">Artemia franciscana</name>
    <name type="common">Brine shrimp</name>
    <name type="synonym">Artemia sanfranciscana</name>
    <dbReference type="NCBI Taxonomy" id="6661"/>
    <lineage>
        <taxon>Eukaryota</taxon>
        <taxon>Metazoa</taxon>
        <taxon>Ecdysozoa</taxon>
        <taxon>Arthropoda</taxon>
        <taxon>Crustacea</taxon>
        <taxon>Branchiopoda</taxon>
        <taxon>Anostraca</taxon>
        <taxon>Artemiidae</taxon>
        <taxon>Artemia</taxon>
    </lineage>
</organism>